<dbReference type="PANTHER" id="PTHR47505:SF1">
    <property type="entry name" value="DNA UTILIZATION PROTEIN YHGH"/>
    <property type="match status" value="1"/>
</dbReference>
<dbReference type="InterPro" id="IPR044005">
    <property type="entry name" value="DZR_2"/>
</dbReference>
<dbReference type="CDD" id="cd06223">
    <property type="entry name" value="PRTases_typeI"/>
    <property type="match status" value="1"/>
</dbReference>
<dbReference type="Gene3D" id="3.40.50.2020">
    <property type="match status" value="1"/>
</dbReference>
<dbReference type="InterPro" id="IPR029057">
    <property type="entry name" value="PRTase-like"/>
</dbReference>
<organism evidence="4 5">
    <name type="scientific">Thermoanaerobacterium thermosaccharolyticum</name>
    <name type="common">Clostridium thermosaccharolyticum</name>
    <dbReference type="NCBI Taxonomy" id="1517"/>
    <lineage>
        <taxon>Bacteria</taxon>
        <taxon>Bacillati</taxon>
        <taxon>Bacillota</taxon>
        <taxon>Clostridia</taxon>
        <taxon>Thermoanaerobacterales</taxon>
        <taxon>Thermoanaerobacteraceae</taxon>
        <taxon>Thermoanaerobacterium</taxon>
    </lineage>
</organism>
<protein>
    <submittedName>
        <fullName evidence="4">Amidophosphoribosyltransferase</fullName>
    </submittedName>
</protein>
<reference evidence="4 5" key="1">
    <citation type="submission" date="2016-08" db="EMBL/GenBank/DDBJ databases">
        <title>A novel genetic cassette of butanologenic Thermoanaerobacterium thermosaccharolyticum that directly convert cellulose to butanol.</title>
        <authorList>
            <person name="Li T."/>
            <person name="He J."/>
        </authorList>
    </citation>
    <scope>NUCLEOTIDE SEQUENCE [LARGE SCALE GENOMIC DNA]</scope>
    <source>
        <strain evidence="4 5">TG57</strain>
    </source>
</reference>
<evidence type="ECO:0000259" key="3">
    <source>
        <dbReference type="Pfam" id="PF18912"/>
    </source>
</evidence>
<dbReference type="Pfam" id="PF00156">
    <property type="entry name" value="Pribosyltran"/>
    <property type="match status" value="1"/>
</dbReference>
<sequence length="229" mass="26466">MIFLDLLFPPKTNCILCGKMIREGKICDDCESKLPFISGNTCIVCGKPIDTGEKCPDCMEYKHIFSRSISAFEYDETMKSLIARFKYYKERNLSEFFAEYMYKYIKDADIKFDVIVPVPLHRTKLDERGYNQAELLARELSYRFDIMMSKPLRRIRNTKSQTEFSREERMKNLKGAFKVVYEDMVKNKIILLVDDVLTTGSTLDECAKVLKEGGAKDVFATTIATGRNV</sequence>
<evidence type="ECO:0000313" key="4">
    <source>
        <dbReference type="EMBL" id="AST56867.1"/>
    </source>
</evidence>
<keyword evidence="4" id="KW-0328">Glycosyltransferase</keyword>
<accession>A0A223HWW0</accession>
<keyword evidence="4" id="KW-0808">Transferase</keyword>
<dbReference type="Proteomes" id="UP000214975">
    <property type="component" value="Chromosome"/>
</dbReference>
<dbReference type="AlphaFoldDB" id="A0A223HWW0"/>
<dbReference type="Pfam" id="PF18912">
    <property type="entry name" value="DZR_2"/>
    <property type="match status" value="1"/>
</dbReference>
<dbReference type="RefSeq" id="WP_094396903.1">
    <property type="nucleotide sequence ID" value="NZ_CP016893.1"/>
</dbReference>
<gene>
    <name evidence="4" type="ORF">Thert_00705</name>
</gene>
<evidence type="ECO:0000259" key="2">
    <source>
        <dbReference type="Pfam" id="PF00156"/>
    </source>
</evidence>
<name>A0A223HWW0_THETR</name>
<feature type="domain" description="Phosphoribosyltransferase" evidence="2">
    <location>
        <begin position="97"/>
        <end position="223"/>
    </location>
</feature>
<dbReference type="SUPFAM" id="SSF53271">
    <property type="entry name" value="PRTase-like"/>
    <property type="match status" value="1"/>
</dbReference>
<evidence type="ECO:0000313" key="5">
    <source>
        <dbReference type="Proteomes" id="UP000214975"/>
    </source>
</evidence>
<dbReference type="GO" id="GO:0016757">
    <property type="term" value="F:glycosyltransferase activity"/>
    <property type="evidence" value="ECO:0007669"/>
    <property type="project" value="UniProtKB-KW"/>
</dbReference>
<comment type="similarity">
    <text evidence="1">Belongs to the ComF/GntX family.</text>
</comment>
<dbReference type="InterPro" id="IPR000836">
    <property type="entry name" value="PRTase_dom"/>
</dbReference>
<feature type="domain" description="Double zinc ribbon" evidence="3">
    <location>
        <begin position="3"/>
        <end position="59"/>
    </location>
</feature>
<dbReference type="InterPro" id="IPR051910">
    <property type="entry name" value="ComF/GntX_DNA_util-trans"/>
</dbReference>
<dbReference type="PANTHER" id="PTHR47505">
    <property type="entry name" value="DNA UTILIZATION PROTEIN YHGH"/>
    <property type="match status" value="1"/>
</dbReference>
<dbReference type="EMBL" id="CP016893">
    <property type="protein sequence ID" value="AST56867.1"/>
    <property type="molecule type" value="Genomic_DNA"/>
</dbReference>
<proteinExistence type="inferred from homology"/>
<evidence type="ECO:0000256" key="1">
    <source>
        <dbReference type="ARBA" id="ARBA00008007"/>
    </source>
</evidence>